<dbReference type="KEGG" id="dpx:DAPPUDRAFT_119262"/>
<dbReference type="HOGENOM" id="CLU_1171678_0_0_1"/>
<protein>
    <recommendedName>
        <fullName evidence="2">Tc1-like transposase DDE domain-containing protein</fullName>
    </recommendedName>
</protein>
<dbReference type="Pfam" id="PF13358">
    <property type="entry name" value="DDE_3"/>
    <property type="match status" value="1"/>
</dbReference>
<organism evidence="3 4">
    <name type="scientific">Daphnia pulex</name>
    <name type="common">Water flea</name>
    <dbReference type="NCBI Taxonomy" id="6669"/>
    <lineage>
        <taxon>Eukaryota</taxon>
        <taxon>Metazoa</taxon>
        <taxon>Ecdysozoa</taxon>
        <taxon>Arthropoda</taxon>
        <taxon>Crustacea</taxon>
        <taxon>Branchiopoda</taxon>
        <taxon>Diplostraca</taxon>
        <taxon>Cladocera</taxon>
        <taxon>Anomopoda</taxon>
        <taxon>Daphniidae</taxon>
        <taxon>Daphnia</taxon>
    </lineage>
</organism>
<dbReference type="AlphaFoldDB" id="E9HXZ2"/>
<dbReference type="GO" id="GO:0005634">
    <property type="term" value="C:nucleus"/>
    <property type="evidence" value="ECO:0007669"/>
    <property type="project" value="UniProtKB-SubCell"/>
</dbReference>
<evidence type="ECO:0000259" key="2">
    <source>
        <dbReference type="Pfam" id="PF13358"/>
    </source>
</evidence>
<dbReference type="OrthoDB" id="6370901at2759"/>
<proteinExistence type="predicted"/>
<sequence>MFRADRGRKHLNDKERGAIIAYSNDGKSVRFISDRLGIGVGTVSLWQTRYRDMGDVTRQLGSDRTSAARFDNNHVQVKDRSGRKSVPVWAWFSASGAGHFVRIDGKLTTEKYLEILGNTLLPSVQIRFPGMRIPFIQDKSPIHGANIIKYWFENNPHFDLLPWPAKGADLYPIENVWGYMVKDCEFFRPRTADEVFDRVNSIGDGYHPNATYWRKLSYSMISRLRLVVENDGHWTKY</sequence>
<dbReference type="STRING" id="6669.E9HXZ2"/>
<keyword evidence="4" id="KW-1185">Reference proteome</keyword>
<comment type="subcellular location">
    <subcellularLocation>
        <location evidence="1">Nucleus</location>
    </subcellularLocation>
</comment>
<dbReference type="EMBL" id="GL733090">
    <property type="protein sequence ID" value="EFX63390.1"/>
    <property type="molecule type" value="Genomic_DNA"/>
</dbReference>
<dbReference type="Proteomes" id="UP000000305">
    <property type="component" value="Unassembled WGS sequence"/>
</dbReference>
<dbReference type="InterPro" id="IPR038717">
    <property type="entry name" value="Tc1-like_DDE_dom"/>
</dbReference>
<dbReference type="InterPro" id="IPR036397">
    <property type="entry name" value="RNaseH_sf"/>
</dbReference>
<accession>E9HXZ2</accession>
<reference evidence="3 4" key="1">
    <citation type="journal article" date="2011" name="Science">
        <title>The ecoresponsive genome of Daphnia pulex.</title>
        <authorList>
            <person name="Colbourne J.K."/>
            <person name="Pfrender M.E."/>
            <person name="Gilbert D."/>
            <person name="Thomas W.K."/>
            <person name="Tucker A."/>
            <person name="Oakley T.H."/>
            <person name="Tokishita S."/>
            <person name="Aerts A."/>
            <person name="Arnold G.J."/>
            <person name="Basu M.K."/>
            <person name="Bauer D.J."/>
            <person name="Caceres C.E."/>
            <person name="Carmel L."/>
            <person name="Casola C."/>
            <person name="Choi J.H."/>
            <person name="Detter J.C."/>
            <person name="Dong Q."/>
            <person name="Dusheyko S."/>
            <person name="Eads B.D."/>
            <person name="Frohlich T."/>
            <person name="Geiler-Samerotte K.A."/>
            <person name="Gerlach D."/>
            <person name="Hatcher P."/>
            <person name="Jogdeo S."/>
            <person name="Krijgsveld J."/>
            <person name="Kriventseva E.V."/>
            <person name="Kultz D."/>
            <person name="Laforsch C."/>
            <person name="Lindquist E."/>
            <person name="Lopez J."/>
            <person name="Manak J.R."/>
            <person name="Muller J."/>
            <person name="Pangilinan J."/>
            <person name="Patwardhan R.P."/>
            <person name="Pitluck S."/>
            <person name="Pritham E.J."/>
            <person name="Rechtsteiner A."/>
            <person name="Rho M."/>
            <person name="Rogozin I.B."/>
            <person name="Sakarya O."/>
            <person name="Salamov A."/>
            <person name="Schaack S."/>
            <person name="Shapiro H."/>
            <person name="Shiga Y."/>
            <person name="Skalitzky C."/>
            <person name="Smith Z."/>
            <person name="Souvorov A."/>
            <person name="Sung W."/>
            <person name="Tang Z."/>
            <person name="Tsuchiya D."/>
            <person name="Tu H."/>
            <person name="Vos H."/>
            <person name="Wang M."/>
            <person name="Wolf Y.I."/>
            <person name="Yamagata H."/>
            <person name="Yamada T."/>
            <person name="Ye Y."/>
            <person name="Shaw J.R."/>
            <person name="Andrews J."/>
            <person name="Crease T.J."/>
            <person name="Tang H."/>
            <person name="Lucas S.M."/>
            <person name="Robertson H.M."/>
            <person name="Bork P."/>
            <person name="Koonin E.V."/>
            <person name="Zdobnov E.M."/>
            <person name="Grigoriev I.V."/>
            <person name="Lynch M."/>
            <person name="Boore J.L."/>
        </authorList>
    </citation>
    <scope>NUCLEOTIDE SEQUENCE [LARGE SCALE GENOMIC DNA]</scope>
</reference>
<evidence type="ECO:0000313" key="4">
    <source>
        <dbReference type="Proteomes" id="UP000000305"/>
    </source>
</evidence>
<dbReference type="InterPro" id="IPR009057">
    <property type="entry name" value="Homeodomain-like_sf"/>
</dbReference>
<dbReference type="Gene3D" id="3.30.420.10">
    <property type="entry name" value="Ribonuclease H-like superfamily/Ribonuclease H"/>
    <property type="match status" value="1"/>
</dbReference>
<dbReference type="GO" id="GO:0003676">
    <property type="term" value="F:nucleic acid binding"/>
    <property type="evidence" value="ECO:0007669"/>
    <property type="project" value="InterPro"/>
</dbReference>
<gene>
    <name evidence="3" type="ORF">DAPPUDRAFT_119262</name>
</gene>
<evidence type="ECO:0000313" key="3">
    <source>
        <dbReference type="EMBL" id="EFX63390.1"/>
    </source>
</evidence>
<dbReference type="OMA" id="ENDGHWT"/>
<dbReference type="InParanoid" id="E9HXZ2"/>
<name>E9HXZ2_DAPPU</name>
<evidence type="ECO:0000256" key="1">
    <source>
        <dbReference type="ARBA" id="ARBA00004123"/>
    </source>
</evidence>
<dbReference type="eggNOG" id="ENOG502QUTZ">
    <property type="taxonomic scope" value="Eukaryota"/>
</dbReference>
<dbReference type="SUPFAM" id="SSF46689">
    <property type="entry name" value="Homeodomain-like"/>
    <property type="match status" value="1"/>
</dbReference>
<feature type="domain" description="Tc1-like transposase DDE" evidence="2">
    <location>
        <begin position="64"/>
        <end position="186"/>
    </location>
</feature>
<dbReference type="PhylomeDB" id="E9HXZ2"/>